<name>A0A3B0S496_9ZZZZ</name>
<accession>A0A3B0S496</accession>
<gene>
    <name evidence="1" type="ORF">MNBD_ALPHA04-1919</name>
</gene>
<keyword evidence="1" id="KW-0808">Transferase</keyword>
<dbReference type="AlphaFoldDB" id="A0A3B0S496"/>
<dbReference type="InterPro" id="IPR011330">
    <property type="entry name" value="Glyco_hydro/deAcase_b/a-brl"/>
</dbReference>
<dbReference type="EMBL" id="UOEF01000312">
    <property type="protein sequence ID" value="VAW00881.1"/>
    <property type="molecule type" value="Genomic_DNA"/>
</dbReference>
<dbReference type="GO" id="GO:0005975">
    <property type="term" value="P:carbohydrate metabolic process"/>
    <property type="evidence" value="ECO:0007669"/>
    <property type="project" value="InterPro"/>
</dbReference>
<evidence type="ECO:0000313" key="1">
    <source>
        <dbReference type="EMBL" id="VAW00881.1"/>
    </source>
</evidence>
<dbReference type="SUPFAM" id="SSF88713">
    <property type="entry name" value="Glycoside hydrolase/deacetylase"/>
    <property type="match status" value="1"/>
</dbReference>
<protein>
    <submittedName>
        <fullName evidence="1">Glycosyltransferase</fullName>
        <ecNumber evidence="1">2.4.1.-</ecNumber>
    </submittedName>
</protein>
<proteinExistence type="predicted"/>
<dbReference type="Gene3D" id="3.20.20.370">
    <property type="entry name" value="Glycoside hydrolase/deacetylase"/>
    <property type="match status" value="1"/>
</dbReference>
<dbReference type="GO" id="GO:0016757">
    <property type="term" value="F:glycosyltransferase activity"/>
    <property type="evidence" value="ECO:0007669"/>
    <property type="project" value="UniProtKB-KW"/>
</dbReference>
<keyword evidence="1" id="KW-0328">Glycosyltransferase</keyword>
<organism evidence="1">
    <name type="scientific">hydrothermal vent metagenome</name>
    <dbReference type="NCBI Taxonomy" id="652676"/>
    <lineage>
        <taxon>unclassified sequences</taxon>
        <taxon>metagenomes</taxon>
        <taxon>ecological metagenomes</taxon>
    </lineage>
</organism>
<sequence>MFSNQKSVAFDPRDFPSVKFPAEFGRRYLISIDTEEEFDWDGPFERKGHTTITVPMLERFQQFVQKYEIKPIYFIDYSIVEDDAATSFLKSAVVGGHADIGVHLHPWINPPFDEETNRYNSFAGNLPKELEEEKLTQLRDRIEEKTGVSSAVYRAGRYGVGPNTVEILKKLGFVVDSSARSRFDYSEEGGPNFRHIGPKPFWLDRPDLMEIPLTTVFSGLLRRQGHLLSSIVNQSGFANALLSNSKMLERIPLTPEGISAREAKEAIDVALDDDLKLLVFSFHSPSLSPGHTPYVQSDDDLHAFYDWWRDIIGYLNDRGVASISMKELILAAGISVK</sequence>
<reference evidence="1" key="1">
    <citation type="submission" date="2018-06" db="EMBL/GenBank/DDBJ databases">
        <authorList>
            <person name="Zhirakovskaya E."/>
        </authorList>
    </citation>
    <scope>NUCLEOTIDE SEQUENCE</scope>
</reference>
<dbReference type="CDD" id="cd10935">
    <property type="entry name" value="CE4_WalW"/>
    <property type="match status" value="1"/>
</dbReference>
<dbReference type="EC" id="2.4.1.-" evidence="1"/>